<keyword evidence="2" id="KW-1133">Transmembrane helix</keyword>
<dbReference type="STRING" id="5643.A0A060SWX5"/>
<dbReference type="AlphaFoldDB" id="A0A060SWX5"/>
<reference evidence="3" key="1">
    <citation type="submission" date="2014-01" db="EMBL/GenBank/DDBJ databases">
        <title>The genome of the white-rot fungus Pycnoporus cinnabarinus: a basidiomycete model with a versatile arsenal for lignocellulosic biomass breakdown.</title>
        <authorList>
            <person name="Levasseur A."/>
            <person name="Lomascolo A."/>
            <person name="Ruiz-Duenas F.J."/>
            <person name="Uzan E."/>
            <person name="Piumi F."/>
            <person name="Kues U."/>
            <person name="Ram A.F.J."/>
            <person name="Murat C."/>
            <person name="Haon M."/>
            <person name="Benoit I."/>
            <person name="Arfi Y."/>
            <person name="Chevret D."/>
            <person name="Drula E."/>
            <person name="Kwon M.J."/>
            <person name="Gouret P."/>
            <person name="Lesage-Meessen L."/>
            <person name="Lombard V."/>
            <person name="Mariette J."/>
            <person name="Noirot C."/>
            <person name="Park J."/>
            <person name="Patyshakuliyeva A."/>
            <person name="Wieneger R.A.B."/>
            <person name="Wosten H.A.B."/>
            <person name="Martin F."/>
            <person name="Coutinho P.M."/>
            <person name="de Vries R."/>
            <person name="Martinez A.T."/>
            <person name="Klopp C."/>
            <person name="Pontarotti P."/>
            <person name="Henrissat B."/>
            <person name="Record E."/>
        </authorList>
    </citation>
    <scope>NUCLEOTIDE SEQUENCE [LARGE SCALE GENOMIC DNA]</scope>
    <source>
        <strain evidence="3">BRFM137</strain>
    </source>
</reference>
<feature type="region of interest" description="Disordered" evidence="1">
    <location>
        <begin position="146"/>
        <end position="178"/>
    </location>
</feature>
<accession>A0A060SWX5</accession>
<proteinExistence type="predicted"/>
<organism evidence="3 4">
    <name type="scientific">Pycnoporus cinnabarinus</name>
    <name type="common">Cinnabar-red polypore</name>
    <name type="synonym">Trametes cinnabarina</name>
    <dbReference type="NCBI Taxonomy" id="5643"/>
    <lineage>
        <taxon>Eukaryota</taxon>
        <taxon>Fungi</taxon>
        <taxon>Dikarya</taxon>
        <taxon>Basidiomycota</taxon>
        <taxon>Agaricomycotina</taxon>
        <taxon>Agaricomycetes</taxon>
        <taxon>Polyporales</taxon>
        <taxon>Polyporaceae</taxon>
        <taxon>Trametes</taxon>
    </lineage>
</organism>
<gene>
    <name evidence="3" type="ORF">BN946_scf184403.g3</name>
</gene>
<dbReference type="Proteomes" id="UP000029665">
    <property type="component" value="Unassembled WGS sequence"/>
</dbReference>
<dbReference type="EMBL" id="CCBP010000437">
    <property type="protein sequence ID" value="CDO77028.1"/>
    <property type="molecule type" value="Genomic_DNA"/>
</dbReference>
<feature type="transmembrane region" description="Helical" evidence="2">
    <location>
        <begin position="180"/>
        <end position="204"/>
    </location>
</feature>
<evidence type="ECO:0000313" key="3">
    <source>
        <dbReference type="EMBL" id="CDO77028.1"/>
    </source>
</evidence>
<dbReference type="OMA" id="MSSHTVI"/>
<evidence type="ECO:0000256" key="1">
    <source>
        <dbReference type="SAM" id="MobiDB-lite"/>
    </source>
</evidence>
<keyword evidence="2" id="KW-0812">Transmembrane</keyword>
<sequence>MSSDLVTVDNTDVNNIRYDNPANGSFWDSVSPPNDPNIWGGTLMEADAAGLSAVFRFKGSQVSVVGRVEPPKNGEQPPVSLYSVGDTKFQAFPAPTVSSPTDNVSFFNSSVMPYGEYTLIINVTLASSNSPYFLDYIRYNITDPSAQPPATSASATSTSSGAATSSASSPSKGSSSSTPIGPIVGGVVAGVAVIAAAIIAFLCCRMRRRRPIPSLSPTDPAAREHLLRSIDGLTGADPRTSLDALASRITPYMVPGNAGSHSRFSDLPAEDSGLRFQPGLTPSDVAPVLPPGTVPIRSTATMSEVARADIPPAYTPD</sequence>
<name>A0A060SWX5_PYCCI</name>
<dbReference type="OrthoDB" id="3265734at2759"/>
<protein>
    <submittedName>
        <fullName evidence="3">Uncharacterized protein</fullName>
    </submittedName>
</protein>
<comment type="caution">
    <text evidence="3">The sequence shown here is derived from an EMBL/GenBank/DDBJ whole genome shotgun (WGS) entry which is preliminary data.</text>
</comment>
<keyword evidence="2" id="KW-0472">Membrane</keyword>
<dbReference type="HOGENOM" id="CLU_834190_0_0_1"/>
<dbReference type="Gene3D" id="2.60.120.260">
    <property type="entry name" value="Galactose-binding domain-like"/>
    <property type="match status" value="1"/>
</dbReference>
<evidence type="ECO:0000313" key="4">
    <source>
        <dbReference type="Proteomes" id="UP000029665"/>
    </source>
</evidence>
<evidence type="ECO:0000256" key="2">
    <source>
        <dbReference type="SAM" id="Phobius"/>
    </source>
</evidence>
<keyword evidence="4" id="KW-1185">Reference proteome</keyword>